<accession>A0A2N3Y136</accession>
<protein>
    <submittedName>
        <fullName evidence="1">Uncharacterized protein DUF3626</fullName>
    </submittedName>
</protein>
<name>A0A2N3Y136_SACSN</name>
<organism evidence="1 2">
    <name type="scientific">Saccharopolyspora spinosa</name>
    <dbReference type="NCBI Taxonomy" id="60894"/>
    <lineage>
        <taxon>Bacteria</taxon>
        <taxon>Bacillati</taxon>
        <taxon>Actinomycetota</taxon>
        <taxon>Actinomycetes</taxon>
        <taxon>Pseudonocardiales</taxon>
        <taxon>Pseudonocardiaceae</taxon>
        <taxon>Saccharopolyspora</taxon>
    </lineage>
</organism>
<keyword evidence="2" id="KW-1185">Reference proteome</keyword>
<dbReference type="STRING" id="994479.GCA_000194155_07350"/>
<dbReference type="AlphaFoldDB" id="A0A2N3Y136"/>
<dbReference type="Proteomes" id="UP000233786">
    <property type="component" value="Unassembled WGS sequence"/>
</dbReference>
<evidence type="ECO:0000313" key="2">
    <source>
        <dbReference type="Proteomes" id="UP000233786"/>
    </source>
</evidence>
<reference evidence="1" key="1">
    <citation type="submission" date="2017-12" db="EMBL/GenBank/DDBJ databases">
        <title>Sequencing the genomes of 1000 Actinobacteria strains.</title>
        <authorList>
            <person name="Klenk H.-P."/>
        </authorList>
    </citation>
    <scope>NUCLEOTIDE SEQUENCE [LARGE SCALE GENOMIC DNA]</scope>
    <source>
        <strain evidence="1">DSM 44228</strain>
    </source>
</reference>
<proteinExistence type="predicted"/>
<sequence>MTTATSRARRERALGHVAGLASGPPVNPALRVTINFHPDRLARGRPVLLALAQDGVYYSQFVTRIGNGRLSAFSGGDRWRWESRIFNGAYDDAPAEERPVYGALNFRHYVAGAAPRFGSAHLRLRTHTQRRSTFCYPDSAFEPADFGTAARMGLIELARADDRDALDDYIEAQVHGPLRLDRDVEALVLDPSHHGTEVADAARQLGCPVEWHPGFRVAVGDLAEHAAYRGQEYLDLAARIAQNGILDPRILGQAADHVDPHSLKRVWHYLARFGPPGTA</sequence>
<comment type="caution">
    <text evidence="1">The sequence shown here is derived from an EMBL/GenBank/DDBJ whole genome shotgun (WGS) entry which is preliminary data.</text>
</comment>
<dbReference type="OrthoDB" id="3770261at2"/>
<dbReference type="InterPro" id="IPR022074">
    <property type="entry name" value="DUF3626"/>
</dbReference>
<gene>
    <name evidence="1" type="ORF">A8926_4403</name>
</gene>
<dbReference type="Pfam" id="PF12294">
    <property type="entry name" value="DUF3626"/>
    <property type="match status" value="2"/>
</dbReference>
<dbReference type="RefSeq" id="WP_010314996.1">
    <property type="nucleotide sequence ID" value="NZ_CP061007.1"/>
</dbReference>
<dbReference type="EMBL" id="PJNB01000001">
    <property type="protein sequence ID" value="PKW16561.1"/>
    <property type="molecule type" value="Genomic_DNA"/>
</dbReference>
<evidence type="ECO:0000313" key="1">
    <source>
        <dbReference type="EMBL" id="PKW16561.1"/>
    </source>
</evidence>